<proteinExistence type="predicted"/>
<sequence length="123" mass="12366">MRGIRLATALLVLAVTTGCGGGGDEGTAPPPAVPSPGATSAAPSSSPASTAQPDPGTSARPTAPQTPTDEQQKKQLSKLAACMKKHGIDIPTDPSQTFTPPPGYDPVKAQKALQECLPAVSPR</sequence>
<evidence type="ECO:0000256" key="1">
    <source>
        <dbReference type="SAM" id="MobiDB-lite"/>
    </source>
</evidence>
<feature type="signal peptide" evidence="2">
    <location>
        <begin position="1"/>
        <end position="21"/>
    </location>
</feature>
<feature type="compositionally biased region" description="Polar residues" evidence="1">
    <location>
        <begin position="59"/>
        <end position="69"/>
    </location>
</feature>
<evidence type="ECO:0000313" key="3">
    <source>
        <dbReference type="EMBL" id="GAA3212181.1"/>
    </source>
</evidence>
<evidence type="ECO:0008006" key="5">
    <source>
        <dbReference type="Google" id="ProtNLM"/>
    </source>
</evidence>
<dbReference type="Proteomes" id="UP001501237">
    <property type="component" value="Unassembled WGS sequence"/>
</dbReference>
<name>A0ABP6QAK7_9ACTN</name>
<comment type="caution">
    <text evidence="3">The sequence shown here is derived from an EMBL/GenBank/DDBJ whole genome shotgun (WGS) entry which is preliminary data.</text>
</comment>
<evidence type="ECO:0000256" key="2">
    <source>
        <dbReference type="SAM" id="SignalP"/>
    </source>
</evidence>
<protein>
    <recommendedName>
        <fullName evidence="5">Secreted protein</fullName>
    </recommendedName>
</protein>
<dbReference type="PROSITE" id="PS51257">
    <property type="entry name" value="PROKAR_LIPOPROTEIN"/>
    <property type="match status" value="1"/>
</dbReference>
<dbReference type="EMBL" id="BAAAUV010000007">
    <property type="protein sequence ID" value="GAA3212181.1"/>
    <property type="molecule type" value="Genomic_DNA"/>
</dbReference>
<gene>
    <name evidence="3" type="ORF">GCM10010468_31380</name>
</gene>
<evidence type="ECO:0000313" key="4">
    <source>
        <dbReference type="Proteomes" id="UP001501237"/>
    </source>
</evidence>
<feature type="region of interest" description="Disordered" evidence="1">
    <location>
        <begin position="16"/>
        <end position="107"/>
    </location>
</feature>
<reference evidence="4" key="1">
    <citation type="journal article" date="2019" name="Int. J. Syst. Evol. Microbiol.">
        <title>The Global Catalogue of Microorganisms (GCM) 10K type strain sequencing project: providing services to taxonomists for standard genome sequencing and annotation.</title>
        <authorList>
            <consortium name="The Broad Institute Genomics Platform"/>
            <consortium name="The Broad Institute Genome Sequencing Center for Infectious Disease"/>
            <person name="Wu L."/>
            <person name="Ma J."/>
        </authorList>
    </citation>
    <scope>NUCLEOTIDE SEQUENCE [LARGE SCALE GENOMIC DNA]</scope>
    <source>
        <strain evidence="4">JCM 9377</strain>
    </source>
</reference>
<organism evidence="3 4">
    <name type="scientific">Actinocorallia longicatena</name>
    <dbReference type="NCBI Taxonomy" id="111803"/>
    <lineage>
        <taxon>Bacteria</taxon>
        <taxon>Bacillati</taxon>
        <taxon>Actinomycetota</taxon>
        <taxon>Actinomycetes</taxon>
        <taxon>Streptosporangiales</taxon>
        <taxon>Thermomonosporaceae</taxon>
        <taxon>Actinocorallia</taxon>
    </lineage>
</organism>
<keyword evidence="4" id="KW-1185">Reference proteome</keyword>
<dbReference type="RefSeq" id="WP_344828623.1">
    <property type="nucleotide sequence ID" value="NZ_BAAAUV010000007.1"/>
</dbReference>
<feature type="chain" id="PRO_5045706896" description="Secreted protein" evidence="2">
    <location>
        <begin position="22"/>
        <end position="123"/>
    </location>
</feature>
<feature type="compositionally biased region" description="Low complexity" evidence="1">
    <location>
        <begin position="35"/>
        <end position="51"/>
    </location>
</feature>
<accession>A0ABP6QAK7</accession>
<keyword evidence="2" id="KW-0732">Signal</keyword>